<proteinExistence type="predicted"/>
<dbReference type="SUPFAM" id="SSF53098">
    <property type="entry name" value="Ribonuclease H-like"/>
    <property type="match status" value="1"/>
</dbReference>
<reference evidence="3" key="1">
    <citation type="submission" date="2022-11" db="EMBL/GenBank/DDBJ databases">
        <title>Chromosome-level genome of Pogonophryne albipinna.</title>
        <authorList>
            <person name="Jo E."/>
        </authorList>
    </citation>
    <scope>NUCLEOTIDE SEQUENCE</scope>
    <source>
        <strain evidence="3">SGF0006</strain>
        <tissue evidence="3">Muscle</tissue>
    </source>
</reference>
<evidence type="ECO:0000256" key="1">
    <source>
        <dbReference type="SAM" id="MobiDB-lite"/>
    </source>
</evidence>
<dbReference type="InterPro" id="IPR012337">
    <property type="entry name" value="RNaseH-like_sf"/>
</dbReference>
<dbReference type="GO" id="GO:0006357">
    <property type="term" value="P:regulation of transcription by RNA polymerase II"/>
    <property type="evidence" value="ECO:0007669"/>
    <property type="project" value="TreeGrafter"/>
</dbReference>
<feature type="region of interest" description="Disordered" evidence="1">
    <location>
        <begin position="220"/>
        <end position="247"/>
    </location>
</feature>
<dbReference type="GO" id="GO:0005634">
    <property type="term" value="C:nucleus"/>
    <property type="evidence" value="ECO:0007669"/>
    <property type="project" value="TreeGrafter"/>
</dbReference>
<dbReference type="AlphaFoldDB" id="A0AAD6AMQ6"/>
<dbReference type="InterPro" id="IPR008906">
    <property type="entry name" value="HATC_C_dom"/>
</dbReference>
<feature type="domain" description="HAT C-terminal dimerisation" evidence="2">
    <location>
        <begin position="273"/>
        <end position="338"/>
    </location>
</feature>
<dbReference type="PANTHER" id="PTHR46169">
    <property type="entry name" value="DNA REPLICATION-RELATED ELEMENT FACTOR, ISOFORM A"/>
    <property type="match status" value="1"/>
</dbReference>
<protein>
    <recommendedName>
        <fullName evidence="2">HAT C-terminal dimerisation domain-containing protein</fullName>
    </recommendedName>
</protein>
<keyword evidence="4" id="KW-1185">Reference proteome</keyword>
<evidence type="ECO:0000313" key="4">
    <source>
        <dbReference type="Proteomes" id="UP001219934"/>
    </source>
</evidence>
<comment type="caution">
    <text evidence="3">The sequence shown here is derived from an EMBL/GenBank/DDBJ whole genome shotgun (WGS) entry which is preliminary data.</text>
</comment>
<dbReference type="Proteomes" id="UP001219934">
    <property type="component" value="Unassembled WGS sequence"/>
</dbReference>
<sequence length="344" mass="38276">MAKVTKFCSLLHSTCGLKEAFEGQYGANRSIPSAVSTRWNSTLRLVEAVTDLDPQSLNTLLEAQGHKGLCLSAREWSQLKELVEILAPFLQATDLTQGEKVVTLSAALPCVLSLNSHLNSMLNTTRHLAGFVKALQKSLQRRFRGIFANVRMDDSDSAQPAGDLPFGDMVYMMSALLDPSFCFFWLEQDVLVPDEVKSEVKEMIMDLVLAEARKVTILAESSSGEDNKDEEPPAKTPRLFTGYRKKSKKKDDHVSSVKAELIRYIQVCSGEEDEADCLVFWKRNAKVFPRLYLVAMRVLAVPATSAPVERVFSHGGLIMRPHRARLSARTLSSLIFLKCNHSVA</sequence>
<dbReference type="GO" id="GO:0046983">
    <property type="term" value="F:protein dimerization activity"/>
    <property type="evidence" value="ECO:0007669"/>
    <property type="project" value="InterPro"/>
</dbReference>
<dbReference type="EMBL" id="JAPTMU010000019">
    <property type="protein sequence ID" value="KAJ4927512.1"/>
    <property type="molecule type" value="Genomic_DNA"/>
</dbReference>
<gene>
    <name evidence="3" type="ORF">JOQ06_015239</name>
</gene>
<dbReference type="Pfam" id="PF05699">
    <property type="entry name" value="Dimer_Tnp_hAT"/>
    <property type="match status" value="1"/>
</dbReference>
<accession>A0AAD6AMQ6</accession>
<dbReference type="InterPro" id="IPR052717">
    <property type="entry name" value="Vacuolar_transposase_reg"/>
</dbReference>
<evidence type="ECO:0000313" key="3">
    <source>
        <dbReference type="EMBL" id="KAJ4927512.1"/>
    </source>
</evidence>
<evidence type="ECO:0000259" key="2">
    <source>
        <dbReference type="Pfam" id="PF05699"/>
    </source>
</evidence>
<organism evidence="3 4">
    <name type="scientific">Pogonophryne albipinna</name>
    <dbReference type="NCBI Taxonomy" id="1090488"/>
    <lineage>
        <taxon>Eukaryota</taxon>
        <taxon>Metazoa</taxon>
        <taxon>Chordata</taxon>
        <taxon>Craniata</taxon>
        <taxon>Vertebrata</taxon>
        <taxon>Euteleostomi</taxon>
        <taxon>Actinopterygii</taxon>
        <taxon>Neopterygii</taxon>
        <taxon>Teleostei</taxon>
        <taxon>Neoteleostei</taxon>
        <taxon>Acanthomorphata</taxon>
        <taxon>Eupercaria</taxon>
        <taxon>Perciformes</taxon>
        <taxon>Notothenioidei</taxon>
        <taxon>Pogonophryne</taxon>
    </lineage>
</organism>
<name>A0AAD6AMQ6_9TELE</name>
<dbReference type="PANTHER" id="PTHR46169:SF15">
    <property type="entry name" value="INNER CENTROMERE PROTEIN A-LIKE ISOFORM X1-RELATED"/>
    <property type="match status" value="1"/>
</dbReference>